<organism evidence="2">
    <name type="scientific">marine sediment metagenome</name>
    <dbReference type="NCBI Taxonomy" id="412755"/>
    <lineage>
        <taxon>unclassified sequences</taxon>
        <taxon>metagenomes</taxon>
        <taxon>ecological metagenomes</taxon>
    </lineage>
</organism>
<evidence type="ECO:0008006" key="3">
    <source>
        <dbReference type="Google" id="ProtNLM"/>
    </source>
</evidence>
<name>A0A0F9KR61_9ZZZZ</name>
<reference evidence="2" key="1">
    <citation type="journal article" date="2015" name="Nature">
        <title>Complex archaea that bridge the gap between prokaryotes and eukaryotes.</title>
        <authorList>
            <person name="Spang A."/>
            <person name="Saw J.H."/>
            <person name="Jorgensen S.L."/>
            <person name="Zaremba-Niedzwiedzka K."/>
            <person name="Martijn J."/>
            <person name="Lind A.E."/>
            <person name="van Eijk R."/>
            <person name="Schleper C."/>
            <person name="Guy L."/>
            <person name="Ettema T.J."/>
        </authorList>
    </citation>
    <scope>NUCLEOTIDE SEQUENCE</scope>
</reference>
<evidence type="ECO:0000256" key="1">
    <source>
        <dbReference type="SAM" id="Phobius"/>
    </source>
</evidence>
<feature type="transmembrane region" description="Helical" evidence="1">
    <location>
        <begin position="12"/>
        <end position="33"/>
    </location>
</feature>
<keyword evidence="1" id="KW-1133">Transmembrane helix</keyword>
<dbReference type="InterPro" id="IPR032820">
    <property type="entry name" value="ATPase_put"/>
</dbReference>
<dbReference type="EMBL" id="LAZR01014342">
    <property type="protein sequence ID" value="KKM17910.1"/>
    <property type="molecule type" value="Genomic_DNA"/>
</dbReference>
<sequence length="72" mass="8172">MAGSSDNFKSGIQFAVKISTGLIIAIFLGTFTGYLLDKYFHTKPWLILLGLFIGFTVGLLNVYRYFKEEEKK</sequence>
<dbReference type="AlphaFoldDB" id="A0A0F9KR61"/>
<keyword evidence="1" id="KW-0472">Membrane</keyword>
<feature type="transmembrane region" description="Helical" evidence="1">
    <location>
        <begin position="45"/>
        <end position="66"/>
    </location>
</feature>
<comment type="caution">
    <text evidence="2">The sequence shown here is derived from an EMBL/GenBank/DDBJ whole genome shotgun (WGS) entry which is preliminary data.</text>
</comment>
<proteinExistence type="predicted"/>
<gene>
    <name evidence="2" type="ORF">LCGC14_1671060</name>
</gene>
<dbReference type="Pfam" id="PF09527">
    <property type="entry name" value="ATPase_gene1"/>
    <property type="match status" value="1"/>
</dbReference>
<keyword evidence="1" id="KW-0812">Transmembrane</keyword>
<protein>
    <recommendedName>
        <fullName evidence="3">ATP synthase protein I</fullName>
    </recommendedName>
</protein>
<evidence type="ECO:0000313" key="2">
    <source>
        <dbReference type="EMBL" id="KKM17910.1"/>
    </source>
</evidence>
<accession>A0A0F9KR61</accession>